<reference evidence="1" key="1">
    <citation type="journal article" date="2014" name="Int. J. Syst. Evol. Microbiol.">
        <title>Complete genome sequence of Corynebacterium casei LMG S-19264T (=DSM 44701T), isolated from a smear-ripened cheese.</title>
        <authorList>
            <consortium name="US DOE Joint Genome Institute (JGI-PGF)"/>
            <person name="Walter F."/>
            <person name="Albersmeier A."/>
            <person name="Kalinowski J."/>
            <person name="Ruckert C."/>
        </authorList>
    </citation>
    <scope>NUCLEOTIDE SEQUENCE</scope>
    <source>
        <strain evidence="1">CGMCC 1.15371</strain>
    </source>
</reference>
<name>A0A8J2VUC9_9BACL</name>
<evidence type="ECO:0000313" key="1">
    <source>
        <dbReference type="EMBL" id="GGE37914.1"/>
    </source>
</evidence>
<comment type="caution">
    <text evidence="1">The sequence shown here is derived from an EMBL/GenBank/DDBJ whole genome shotgun (WGS) entry which is preliminary data.</text>
</comment>
<keyword evidence="2" id="KW-1185">Reference proteome</keyword>
<accession>A0A8J2VUC9</accession>
<protein>
    <submittedName>
        <fullName evidence="1">Uncharacterized protein</fullName>
    </submittedName>
</protein>
<reference evidence="1" key="2">
    <citation type="submission" date="2020-09" db="EMBL/GenBank/DDBJ databases">
        <authorList>
            <person name="Sun Q."/>
            <person name="Zhou Y."/>
        </authorList>
    </citation>
    <scope>NUCLEOTIDE SEQUENCE</scope>
    <source>
        <strain evidence="1">CGMCC 1.15371</strain>
    </source>
</reference>
<evidence type="ECO:0000313" key="2">
    <source>
        <dbReference type="Proteomes" id="UP000628775"/>
    </source>
</evidence>
<sequence>MVFNHSTGFDYFVGFPCFISGKLKEEKNLLDFHKKGCFYDYILRFNNVKYRYRERWPTRGKLHQSESKG</sequence>
<dbReference type="EMBL" id="BMIR01000006">
    <property type="protein sequence ID" value="GGE37914.1"/>
    <property type="molecule type" value="Genomic_DNA"/>
</dbReference>
<proteinExistence type="predicted"/>
<gene>
    <name evidence="1" type="ORF">GCM10011391_15890</name>
</gene>
<organism evidence="1 2">
    <name type="scientific">Pullulanibacillus camelliae</name>
    <dbReference type="NCBI Taxonomy" id="1707096"/>
    <lineage>
        <taxon>Bacteria</taxon>
        <taxon>Bacillati</taxon>
        <taxon>Bacillota</taxon>
        <taxon>Bacilli</taxon>
        <taxon>Bacillales</taxon>
        <taxon>Sporolactobacillaceae</taxon>
        <taxon>Pullulanibacillus</taxon>
    </lineage>
</organism>
<dbReference type="AlphaFoldDB" id="A0A8J2VUC9"/>
<dbReference type="Proteomes" id="UP000628775">
    <property type="component" value="Unassembled WGS sequence"/>
</dbReference>